<dbReference type="SUPFAM" id="SSF52200">
    <property type="entry name" value="Toll/Interleukin receptor TIR domain"/>
    <property type="match status" value="1"/>
</dbReference>
<dbReference type="SUPFAM" id="SSF52075">
    <property type="entry name" value="Outer arm dynein light chain 1"/>
    <property type="match status" value="1"/>
</dbReference>
<dbReference type="InterPro" id="IPR000157">
    <property type="entry name" value="TIR_dom"/>
</dbReference>
<dbReference type="PRINTS" id="PR00364">
    <property type="entry name" value="DISEASERSIST"/>
</dbReference>
<dbReference type="Gene3D" id="2.120.10.80">
    <property type="entry name" value="Kelch-type beta propeller"/>
    <property type="match status" value="1"/>
</dbReference>
<dbReference type="EMBL" id="JAMYWD010000001">
    <property type="protein sequence ID" value="KAJ4982180.1"/>
    <property type="molecule type" value="Genomic_DNA"/>
</dbReference>
<dbReference type="InterPro" id="IPR003591">
    <property type="entry name" value="Leu-rich_rpt_typical-subtyp"/>
</dbReference>
<dbReference type="SUPFAM" id="SSF46785">
    <property type="entry name" value="Winged helix' DNA-binding domain"/>
    <property type="match status" value="1"/>
</dbReference>
<dbReference type="SMART" id="SM00382">
    <property type="entry name" value="AAA"/>
    <property type="match status" value="1"/>
</dbReference>
<dbReference type="InterPro" id="IPR036390">
    <property type="entry name" value="WH_DNA-bd_sf"/>
</dbReference>
<dbReference type="InterPro" id="IPR055414">
    <property type="entry name" value="LRR_R13L4/SHOC2-like"/>
</dbReference>
<dbReference type="GO" id="GO:0051707">
    <property type="term" value="P:response to other organism"/>
    <property type="evidence" value="ECO:0007669"/>
    <property type="project" value="UniProtKB-ARBA"/>
</dbReference>
<dbReference type="Gene3D" id="3.40.50.10140">
    <property type="entry name" value="Toll/interleukin-1 receptor homology (TIR) domain"/>
    <property type="match status" value="1"/>
</dbReference>
<keyword evidence="5" id="KW-0611">Plant defense</keyword>
<dbReference type="GO" id="GO:0007165">
    <property type="term" value="P:signal transduction"/>
    <property type="evidence" value="ECO:0007669"/>
    <property type="project" value="InterPro"/>
</dbReference>
<evidence type="ECO:0000256" key="5">
    <source>
        <dbReference type="ARBA" id="ARBA00022821"/>
    </source>
</evidence>
<dbReference type="PANTHER" id="PTHR11017:SF385">
    <property type="entry name" value="DISEASE RESISTANCE PROTEIN (TIR-NBS-LRR CLASS)-RELATED"/>
    <property type="match status" value="1"/>
</dbReference>
<dbReference type="GO" id="GO:0006952">
    <property type="term" value="P:defense response"/>
    <property type="evidence" value="ECO:0007669"/>
    <property type="project" value="UniProtKB-KW"/>
</dbReference>
<comment type="catalytic activity">
    <reaction evidence="7">
        <text>NAD(+) + H2O = ADP-D-ribose + nicotinamide + H(+)</text>
        <dbReference type="Rhea" id="RHEA:16301"/>
        <dbReference type="ChEBI" id="CHEBI:15377"/>
        <dbReference type="ChEBI" id="CHEBI:15378"/>
        <dbReference type="ChEBI" id="CHEBI:17154"/>
        <dbReference type="ChEBI" id="CHEBI:57540"/>
        <dbReference type="ChEBI" id="CHEBI:57967"/>
        <dbReference type="EC" id="3.2.2.6"/>
    </reaction>
    <physiologicalReaction direction="left-to-right" evidence="7">
        <dbReference type="Rhea" id="RHEA:16302"/>
    </physiologicalReaction>
</comment>
<dbReference type="InterPro" id="IPR044974">
    <property type="entry name" value="Disease_R_plants"/>
</dbReference>
<dbReference type="SUPFAM" id="SSF117281">
    <property type="entry name" value="Kelch motif"/>
    <property type="match status" value="1"/>
</dbReference>
<keyword evidence="4" id="KW-0677">Repeat</keyword>
<dbReference type="InterPro" id="IPR035897">
    <property type="entry name" value="Toll_tir_struct_dom_sf"/>
</dbReference>
<evidence type="ECO:0000256" key="2">
    <source>
        <dbReference type="ARBA" id="ARBA00022441"/>
    </source>
</evidence>
<keyword evidence="6" id="KW-0520">NAD</keyword>
<sequence length="1527" mass="173661">MYDVFLSFRGEETRNNFTGFLDRALRREKINVFMDEEDLRAGEEIRLALLDAIRRSKISIPVFSKGYANSKWCLMELVEMVRCHRCNGQIIMPIFFDVEPRDVCHQSGSFEVSFQKHEERYDADTVKSWREALILVGGISGNDLQQVNGNQPKLVDLVVDRVLKESSSNHLGNVKNPIGLDERAHDLLSLSNSCLRGVPIVGICGIGGIGKTTIARTLYNCIFKSFHKSCFLLNIREKTSVANGLVFLQEQLIYSVSKKNVGGTISNIYRGKEMIKEKLQGENVLLILDDVDSRSQLDALAIEFNWFGPKSKIIITTRDEHILDLAKVDEDKRYWPKELDDEQSLQLFSLHAFSSDQPPEDYKQLSHDVLRLAGGLPLTLEVLGSYFFDKKDKEEWKKRLQGLERIPDKEVLKILKISYDDLEDEEKSIFLDAACFFVGWRRETVISLWEGCGFDTISAIRRLTQRSFLKFTKKESYAPTGIMSDSYDELMMHDQIQAMGRGIVLKESLIEGERSRLYIGEEILDVLQENKGTHKIEGILSSFHELFSDVCLHKDYFAMMPKLRFLNIDGAHSIEDFPRLPSSLTLFSWKMCPLKILPANFYHKKLVHMDLSNSQIRQAWTNKPQNENQRFQKLKFLYLRQCDHLCESPIFSWFPNLETLDLQWCGNMVNLHKSISDLKSLVELDLSETQIEELPNSICRLFSLKMLNLDGCKSLNKLPESIGDLKSLVELNLSGTQLEELPNSICRLTSLKMLNLNWCESLNKLPESIGDLKSLVKLYLYGTRIEELPNSICRLTSLKMLNLTMCMSLNKLPESIGDLKSLVELSLDSTKIENLPNSTCRLSSLERLNLSGCESLNKLPKSIGDLNSLVELDLYRTKIKSLPGVVQLSEKLEILRIEDCTDLSTVKISWGGTRCLCIKNLIGINTLISVDDSPMFPNLVELKIENGFESTLSPWISGHPRLQKLVLDGCTWLESLLELPPTLTYLHVKRCPSLQKLPDLSSLKKLREVILDDCGELEEIRGLEGTKSLEALYVSGCESLTDTPRRIHGQGTLLVDQFSRSDSLNVNDGVYKGLRLILCVVFAINMKKEQIVQGNVHGIRTYLKASIRREDRRTLFAINMEINDIEFPTEGDIIYIHHFKGFDWFGFPLEGTDVVEEISVVAEGLIYPIKSIDCEVKFWKLLLENTPFDDLQMPNQESCASMVVDFFSWADDDAGRSRFGPEEVKSRQMDVIEQRVYLSFSVRCWEAFDPARNRWKRLPRMPCSEVFLSRGMESLAVGTDLLVFGRQVTSNVIWMYSLPNHRWSICPKMNHSRCLFGSSSHGEIAIVAGGSDMNGDIVNHAELYNSKLGAWESLSDMNLPRKHCSGVFMDGKFYVIGGISSEGERLTCGEEYNMETRAWRRINDMIPDWDEARSLYFRSRPLVAVVNNQLYAADLTTNEVKKYVKSNNTWNVVKRLPVGVESMYGWGLAFKACGDKLIVVNTGMNKDVVLYSWRPEDGNGEGPEWDVLSILEGAGGFLLNCTVLSGG</sequence>
<dbReference type="Proteomes" id="UP001141806">
    <property type="component" value="Unassembled WGS sequence"/>
</dbReference>
<dbReference type="InterPro" id="IPR015915">
    <property type="entry name" value="Kelch-typ_b-propeller"/>
</dbReference>
<evidence type="ECO:0000313" key="9">
    <source>
        <dbReference type="EMBL" id="KAJ4982180.1"/>
    </source>
</evidence>
<dbReference type="InterPro" id="IPR032675">
    <property type="entry name" value="LRR_dom_sf"/>
</dbReference>
<dbReference type="SUPFAM" id="SSF52540">
    <property type="entry name" value="P-loop containing nucleoside triphosphate hydrolases"/>
    <property type="match status" value="1"/>
</dbReference>
<dbReference type="InterPro" id="IPR003593">
    <property type="entry name" value="AAA+_ATPase"/>
</dbReference>
<dbReference type="SMART" id="SM00612">
    <property type="entry name" value="Kelch"/>
    <property type="match status" value="3"/>
</dbReference>
<dbReference type="InterPro" id="IPR058192">
    <property type="entry name" value="WHD_ROQ1-like"/>
</dbReference>
<dbReference type="SUPFAM" id="SSF52047">
    <property type="entry name" value="RNI-like"/>
    <property type="match status" value="1"/>
</dbReference>
<evidence type="ECO:0000256" key="4">
    <source>
        <dbReference type="ARBA" id="ARBA00022737"/>
    </source>
</evidence>
<reference evidence="9" key="1">
    <citation type="journal article" date="2023" name="Plant J.">
        <title>The genome of the king protea, Protea cynaroides.</title>
        <authorList>
            <person name="Chang J."/>
            <person name="Duong T.A."/>
            <person name="Schoeman C."/>
            <person name="Ma X."/>
            <person name="Roodt D."/>
            <person name="Barker N."/>
            <person name="Li Z."/>
            <person name="Van de Peer Y."/>
            <person name="Mizrachi E."/>
        </authorList>
    </citation>
    <scope>NUCLEOTIDE SEQUENCE</scope>
    <source>
        <tissue evidence="9">Young leaves</tissue>
    </source>
</reference>
<evidence type="ECO:0000259" key="8">
    <source>
        <dbReference type="PROSITE" id="PS50104"/>
    </source>
</evidence>
<dbReference type="FunFam" id="3.40.50.10140:FF:000007">
    <property type="entry name" value="Disease resistance protein (TIR-NBS-LRR class)"/>
    <property type="match status" value="1"/>
</dbReference>
<dbReference type="Gene3D" id="1.10.8.430">
    <property type="entry name" value="Helical domain of apoptotic protease-activating factors"/>
    <property type="match status" value="1"/>
</dbReference>
<accession>A0A9Q0R3M8</accession>
<comment type="caution">
    <text evidence="9">The sequence shown here is derived from an EMBL/GenBank/DDBJ whole genome shotgun (WGS) entry which is preliminary data.</text>
</comment>
<dbReference type="PANTHER" id="PTHR11017">
    <property type="entry name" value="LEUCINE-RICH REPEAT-CONTAINING PROTEIN"/>
    <property type="match status" value="1"/>
</dbReference>
<dbReference type="Pfam" id="PF00931">
    <property type="entry name" value="NB-ARC"/>
    <property type="match status" value="1"/>
</dbReference>
<keyword evidence="3" id="KW-0433">Leucine-rich repeat</keyword>
<organism evidence="9 10">
    <name type="scientific">Protea cynaroides</name>
    <dbReference type="NCBI Taxonomy" id="273540"/>
    <lineage>
        <taxon>Eukaryota</taxon>
        <taxon>Viridiplantae</taxon>
        <taxon>Streptophyta</taxon>
        <taxon>Embryophyta</taxon>
        <taxon>Tracheophyta</taxon>
        <taxon>Spermatophyta</taxon>
        <taxon>Magnoliopsida</taxon>
        <taxon>Proteales</taxon>
        <taxon>Proteaceae</taxon>
        <taxon>Protea</taxon>
    </lineage>
</organism>
<dbReference type="InterPro" id="IPR006652">
    <property type="entry name" value="Kelch_1"/>
</dbReference>
<dbReference type="GO" id="GO:0005634">
    <property type="term" value="C:nucleus"/>
    <property type="evidence" value="ECO:0007669"/>
    <property type="project" value="UniProtKB-ARBA"/>
</dbReference>
<dbReference type="GO" id="GO:0043531">
    <property type="term" value="F:ADP binding"/>
    <property type="evidence" value="ECO:0007669"/>
    <property type="project" value="InterPro"/>
</dbReference>
<dbReference type="Gene3D" id="3.40.50.300">
    <property type="entry name" value="P-loop containing nucleotide triphosphate hydrolases"/>
    <property type="match status" value="1"/>
</dbReference>
<protein>
    <recommendedName>
        <fullName evidence="1">ADP-ribosyl cyclase/cyclic ADP-ribose hydrolase</fullName>
        <ecNumber evidence="1">3.2.2.6</ecNumber>
    </recommendedName>
</protein>
<dbReference type="FunFam" id="2.120.10.80:FF:000007">
    <property type="entry name" value="F-box/kelch-repeat protein SKIP11"/>
    <property type="match status" value="1"/>
</dbReference>
<feature type="domain" description="TIR" evidence="8">
    <location>
        <begin position="1"/>
        <end position="166"/>
    </location>
</feature>
<dbReference type="InterPro" id="IPR027417">
    <property type="entry name" value="P-loop_NTPase"/>
</dbReference>
<name>A0A9Q0R3M8_9MAGN</name>
<dbReference type="GO" id="GO:0061809">
    <property type="term" value="F:NAD+ nucleosidase activity, cyclic ADP-ribose generating"/>
    <property type="evidence" value="ECO:0007669"/>
    <property type="project" value="UniProtKB-EC"/>
</dbReference>
<dbReference type="EC" id="3.2.2.6" evidence="1"/>
<keyword evidence="10" id="KW-1185">Reference proteome</keyword>
<dbReference type="Gene3D" id="3.80.10.10">
    <property type="entry name" value="Ribonuclease Inhibitor"/>
    <property type="match status" value="2"/>
</dbReference>
<evidence type="ECO:0000256" key="3">
    <source>
        <dbReference type="ARBA" id="ARBA00022614"/>
    </source>
</evidence>
<evidence type="ECO:0000256" key="1">
    <source>
        <dbReference type="ARBA" id="ARBA00011982"/>
    </source>
</evidence>
<dbReference type="FunFam" id="1.10.8.430:FF:000002">
    <property type="entry name" value="Disease resistance protein (TIR-NBS-LRR class)"/>
    <property type="match status" value="1"/>
</dbReference>
<evidence type="ECO:0000313" key="10">
    <source>
        <dbReference type="Proteomes" id="UP001141806"/>
    </source>
</evidence>
<dbReference type="SMART" id="SM00369">
    <property type="entry name" value="LRR_TYP"/>
    <property type="match status" value="5"/>
</dbReference>
<dbReference type="Pfam" id="PF23282">
    <property type="entry name" value="WHD_ROQ1"/>
    <property type="match status" value="1"/>
</dbReference>
<proteinExistence type="predicted"/>
<dbReference type="Pfam" id="PF23598">
    <property type="entry name" value="LRR_14"/>
    <property type="match status" value="2"/>
</dbReference>
<dbReference type="PROSITE" id="PS50104">
    <property type="entry name" value="TIR"/>
    <property type="match status" value="1"/>
</dbReference>
<keyword evidence="2" id="KW-0880">Kelch repeat</keyword>
<gene>
    <name evidence="9" type="ORF">NE237_033017</name>
</gene>
<dbReference type="SMART" id="SM00255">
    <property type="entry name" value="TIR"/>
    <property type="match status" value="1"/>
</dbReference>
<dbReference type="SUPFAM" id="SSF52058">
    <property type="entry name" value="L domain-like"/>
    <property type="match status" value="1"/>
</dbReference>
<dbReference type="InterPro" id="IPR042197">
    <property type="entry name" value="Apaf_helical"/>
</dbReference>
<dbReference type="InterPro" id="IPR002182">
    <property type="entry name" value="NB-ARC"/>
</dbReference>
<evidence type="ECO:0000256" key="6">
    <source>
        <dbReference type="ARBA" id="ARBA00023027"/>
    </source>
</evidence>
<evidence type="ECO:0000256" key="7">
    <source>
        <dbReference type="ARBA" id="ARBA00047304"/>
    </source>
</evidence>
<dbReference type="OrthoDB" id="2018313at2759"/>
<dbReference type="Pfam" id="PF01344">
    <property type="entry name" value="Kelch_1"/>
    <property type="match status" value="2"/>
</dbReference>
<dbReference type="Pfam" id="PF01582">
    <property type="entry name" value="TIR"/>
    <property type="match status" value="1"/>
</dbReference>